<name>A0A314Z7M3_PRUYE</name>
<evidence type="ECO:0000313" key="1">
    <source>
        <dbReference type="EMBL" id="PQP97775.1"/>
    </source>
</evidence>
<dbReference type="Proteomes" id="UP000250321">
    <property type="component" value="Unassembled WGS sequence"/>
</dbReference>
<proteinExistence type="predicted"/>
<gene>
    <name evidence="1" type="ORF">Pyn_08482</name>
</gene>
<comment type="caution">
    <text evidence="1">The sequence shown here is derived from an EMBL/GenBank/DDBJ whole genome shotgun (WGS) entry which is preliminary data.</text>
</comment>
<dbReference type="EMBL" id="PJQY01001963">
    <property type="protein sequence ID" value="PQP97775.1"/>
    <property type="molecule type" value="Genomic_DNA"/>
</dbReference>
<reference evidence="1 2" key="1">
    <citation type="submission" date="2018-02" db="EMBL/GenBank/DDBJ databases">
        <title>Draft genome of wild Prunus yedoensis var. nudiflora.</title>
        <authorList>
            <person name="Baek S."/>
            <person name="Kim J.-H."/>
            <person name="Choi K."/>
            <person name="Kim G.-B."/>
            <person name="Cho A."/>
            <person name="Jang H."/>
            <person name="Shin C.-H."/>
            <person name="Yu H.-J."/>
            <person name="Mun J.-H."/>
        </authorList>
    </citation>
    <scope>NUCLEOTIDE SEQUENCE [LARGE SCALE GENOMIC DNA]</scope>
    <source>
        <strain evidence="2">cv. Jeju island</strain>
        <tissue evidence="1">Leaf</tissue>
    </source>
</reference>
<evidence type="ECO:0000313" key="2">
    <source>
        <dbReference type="Proteomes" id="UP000250321"/>
    </source>
</evidence>
<accession>A0A314Z7M3</accession>
<sequence length="67" mass="7508">MIDALHPNNSRCDAGGHLSGSCWAAVSLFLMYRDVVIGKLMMLLVWQQKLVALMFSMGGHRFGFLQH</sequence>
<dbReference type="AlphaFoldDB" id="A0A314Z7M3"/>
<keyword evidence="2" id="KW-1185">Reference proteome</keyword>
<protein>
    <submittedName>
        <fullName evidence="1">Uncharacterized protein</fullName>
    </submittedName>
</protein>
<organism evidence="1 2">
    <name type="scientific">Prunus yedoensis var. nudiflora</name>
    <dbReference type="NCBI Taxonomy" id="2094558"/>
    <lineage>
        <taxon>Eukaryota</taxon>
        <taxon>Viridiplantae</taxon>
        <taxon>Streptophyta</taxon>
        <taxon>Embryophyta</taxon>
        <taxon>Tracheophyta</taxon>
        <taxon>Spermatophyta</taxon>
        <taxon>Magnoliopsida</taxon>
        <taxon>eudicotyledons</taxon>
        <taxon>Gunneridae</taxon>
        <taxon>Pentapetalae</taxon>
        <taxon>rosids</taxon>
        <taxon>fabids</taxon>
        <taxon>Rosales</taxon>
        <taxon>Rosaceae</taxon>
        <taxon>Amygdaloideae</taxon>
        <taxon>Amygdaleae</taxon>
        <taxon>Prunus</taxon>
    </lineage>
</organism>